<dbReference type="EMBL" id="AOJD01000077">
    <property type="protein sequence ID" value="ELZ33173.1"/>
    <property type="molecule type" value="Genomic_DNA"/>
</dbReference>
<evidence type="ECO:0000313" key="3">
    <source>
        <dbReference type="Proteomes" id="UP000011523"/>
    </source>
</evidence>
<name>M0DEE1_9EURY</name>
<evidence type="ECO:0000256" key="1">
    <source>
        <dbReference type="SAM" id="Phobius"/>
    </source>
</evidence>
<keyword evidence="1" id="KW-1133">Transmembrane helix</keyword>
<feature type="transmembrane region" description="Helical" evidence="1">
    <location>
        <begin position="117"/>
        <end position="138"/>
    </location>
</feature>
<protein>
    <submittedName>
        <fullName evidence="2">Uncharacterized protein</fullName>
    </submittedName>
</protein>
<dbReference type="AlphaFoldDB" id="M0DEE1"/>
<dbReference type="PATRIC" id="fig|1227485.3.peg.2893"/>
<dbReference type="Proteomes" id="UP000011523">
    <property type="component" value="Unassembled WGS sequence"/>
</dbReference>
<feature type="transmembrane region" description="Helical" evidence="1">
    <location>
        <begin position="55"/>
        <end position="76"/>
    </location>
</feature>
<keyword evidence="1" id="KW-0812">Transmembrane</keyword>
<keyword evidence="1" id="KW-0472">Membrane</keyword>
<evidence type="ECO:0000313" key="2">
    <source>
        <dbReference type="EMBL" id="ELZ33173.1"/>
    </source>
</evidence>
<gene>
    <name evidence="2" type="ORF">C472_14712</name>
</gene>
<feature type="transmembrane region" description="Helical" evidence="1">
    <location>
        <begin position="26"/>
        <end position="43"/>
    </location>
</feature>
<feature type="transmembrane region" description="Helical" evidence="1">
    <location>
        <begin position="88"/>
        <end position="111"/>
    </location>
</feature>
<sequence>MALTAPPPETAPRSVSFVNDLDRDETGGGALVVGYSIVLVAVYRTPASAFETTTGSLGAALYFLVLPAAGILGRIYAYRGGPFGAVPLFVLGSYLGFFGIALSFGALLSAAPVGIPLVGGLLGVLCATLALVTGLLQVTRFLPFRALRVDAD</sequence>
<accession>M0DEE1</accession>
<organism evidence="2 3">
    <name type="scientific">Halorubrum tebenquichense DSM 14210</name>
    <dbReference type="NCBI Taxonomy" id="1227485"/>
    <lineage>
        <taxon>Archaea</taxon>
        <taxon>Methanobacteriati</taxon>
        <taxon>Methanobacteriota</taxon>
        <taxon>Stenosarchaea group</taxon>
        <taxon>Halobacteria</taxon>
        <taxon>Halobacteriales</taxon>
        <taxon>Haloferacaceae</taxon>
        <taxon>Halorubrum</taxon>
    </lineage>
</organism>
<proteinExistence type="predicted"/>
<keyword evidence="3" id="KW-1185">Reference proteome</keyword>
<reference evidence="2 3" key="1">
    <citation type="journal article" date="2014" name="PLoS Genet.">
        <title>Phylogenetically driven sequencing of extremely halophilic archaea reveals strategies for static and dynamic osmo-response.</title>
        <authorList>
            <person name="Becker E.A."/>
            <person name="Seitzer P.M."/>
            <person name="Tritt A."/>
            <person name="Larsen D."/>
            <person name="Krusor M."/>
            <person name="Yao A.I."/>
            <person name="Wu D."/>
            <person name="Madern D."/>
            <person name="Eisen J.A."/>
            <person name="Darling A.E."/>
            <person name="Facciotti M.T."/>
        </authorList>
    </citation>
    <scope>NUCLEOTIDE SEQUENCE [LARGE SCALE GENOMIC DNA]</scope>
    <source>
        <strain evidence="2 3">DSM 14210</strain>
    </source>
</reference>
<comment type="caution">
    <text evidence="2">The sequence shown here is derived from an EMBL/GenBank/DDBJ whole genome shotgun (WGS) entry which is preliminary data.</text>
</comment>